<organism evidence="1 2">
    <name type="scientific">Cladosporium halotolerans</name>
    <dbReference type="NCBI Taxonomy" id="1052096"/>
    <lineage>
        <taxon>Eukaryota</taxon>
        <taxon>Fungi</taxon>
        <taxon>Dikarya</taxon>
        <taxon>Ascomycota</taxon>
        <taxon>Pezizomycotina</taxon>
        <taxon>Dothideomycetes</taxon>
        <taxon>Dothideomycetidae</taxon>
        <taxon>Cladosporiales</taxon>
        <taxon>Cladosporiaceae</taxon>
        <taxon>Cladosporium</taxon>
    </lineage>
</organism>
<protein>
    <submittedName>
        <fullName evidence="1">Uncharacterized protein</fullName>
    </submittedName>
</protein>
<accession>A0AB34KGU7</accession>
<gene>
    <name evidence="1" type="ORF">WHR41_09192</name>
</gene>
<dbReference type="AlphaFoldDB" id="A0AB34KGU7"/>
<dbReference type="Proteomes" id="UP000803884">
    <property type="component" value="Unassembled WGS sequence"/>
</dbReference>
<keyword evidence="2" id="KW-1185">Reference proteome</keyword>
<name>A0AB34KGU7_9PEZI</name>
<reference evidence="1 2" key="1">
    <citation type="journal article" date="2020" name="Microbiol. Resour. Announc.">
        <title>Draft Genome Sequence of a Cladosporium Species Isolated from the Mesophotic Ascidian Didemnum maculosum.</title>
        <authorList>
            <person name="Gioti A."/>
            <person name="Siaperas R."/>
            <person name="Nikolaivits E."/>
            <person name="Le Goff G."/>
            <person name="Ouazzani J."/>
            <person name="Kotoulas G."/>
            <person name="Topakas E."/>
        </authorList>
    </citation>
    <scope>NUCLEOTIDE SEQUENCE [LARGE SCALE GENOMIC DNA]</scope>
    <source>
        <strain evidence="1 2">TM138-S3</strain>
    </source>
</reference>
<proteinExistence type="predicted"/>
<comment type="caution">
    <text evidence="1">The sequence shown here is derived from an EMBL/GenBank/DDBJ whole genome shotgun (WGS) entry which is preliminary data.</text>
</comment>
<evidence type="ECO:0000313" key="2">
    <source>
        <dbReference type="Proteomes" id="UP000803884"/>
    </source>
</evidence>
<dbReference type="EMBL" id="JAAQHG020000060">
    <property type="protein sequence ID" value="KAL1582199.1"/>
    <property type="molecule type" value="Genomic_DNA"/>
</dbReference>
<evidence type="ECO:0000313" key="1">
    <source>
        <dbReference type="EMBL" id="KAL1582199.1"/>
    </source>
</evidence>
<dbReference type="GeneID" id="96010634"/>
<sequence length="208" mass="23140">MFTYPKFVFMDEGTTPEILRTLELQKEKAVALGTTSKDLAIAFFRHMISEVVGRTDETFRILVNISDQWSNSNVQELMLSFHSLRADISFENVDECLSSIVGCISSGSDQLVAGQVYVVVNCGHSTMNVGLVEIADGPTYKVHEYKEYAAGAGEINMAVEEKVRTINRANGTKFCEANVWEVSACFDELFKPNPETKIAARYGISEEE</sequence>
<dbReference type="RefSeq" id="XP_069225306.1">
    <property type="nucleotide sequence ID" value="XM_069377796.1"/>
</dbReference>